<name>A0A9P0EJJ4_9HYPO</name>
<dbReference type="Gene3D" id="1.10.630.10">
    <property type="entry name" value="Cytochrome P450"/>
    <property type="match status" value="1"/>
</dbReference>
<keyword evidence="8" id="KW-0560">Oxidoreductase</keyword>
<keyword evidence="9" id="KW-0812">Transmembrane</keyword>
<dbReference type="InterPro" id="IPR017972">
    <property type="entry name" value="Cyt_P450_CS"/>
</dbReference>
<dbReference type="Pfam" id="PF00067">
    <property type="entry name" value="p450"/>
    <property type="match status" value="1"/>
</dbReference>
<evidence type="ECO:0000256" key="8">
    <source>
        <dbReference type="RuleBase" id="RU000461"/>
    </source>
</evidence>
<dbReference type="GO" id="GO:0008395">
    <property type="term" value="F:steroid hydroxylase activity"/>
    <property type="evidence" value="ECO:0007669"/>
    <property type="project" value="TreeGrafter"/>
</dbReference>
<keyword evidence="6 8" id="KW-0503">Monooxygenase</keyword>
<dbReference type="InterPro" id="IPR002403">
    <property type="entry name" value="Cyt_P450_E_grp-IV"/>
</dbReference>
<proteinExistence type="inferred from homology"/>
<dbReference type="EMBL" id="CABFOC020000045">
    <property type="protein sequence ID" value="CAH0053751.1"/>
    <property type="molecule type" value="Genomic_DNA"/>
</dbReference>
<feature type="transmembrane region" description="Helical" evidence="9">
    <location>
        <begin position="33"/>
        <end position="57"/>
    </location>
</feature>
<gene>
    <name evidence="10" type="ORF">CSOL1703_00005627</name>
</gene>
<dbReference type="OrthoDB" id="3366823at2759"/>
<sequence length="576" mass="65277">MASLHGQPAASTQISNSLGAGDASFASTSPIKFVLTLIGVLFSCLVVPFLISHTILWPRINYIEKEYHKLVPLTWDILRGSSDILNFLKTSNLFHRRAPLLATWFNYKCYFVQGTANIRTTFQNKSLSTFFFQGIFTHRVFLLPKEDLALFWTEEDADSSHQPTKHGAQEVRNDFGARGTQHIENLLAGDGTKRFNPRFDENLATNVANLASPDDGWKEYPDLKTVLDIDINRSFIDTLCGPRLLSKNPTFLEDWRCVHDNITLIFLGVPRFLFPRLFGARDRCLHAIQEWTEWATSNFHPDSIAEDGSDPYWGHEFFRERTAMYIEVDKFPFKSIAAHNLGLLWGGTANPTPAAFWAVWEICRDHELLRLVREEAMDCLLPASSGALKFDMERLLRKPVLQAVFAETLRLRVHGIIPRKTPQEGVNVRGSVIPKHTLFFINSTTQHMDPNVWCTGAAKDHPPEEFWPGRFLLEEKTSKGNFVYSISGKSGAWVPFGGGSHMCPGRFLARRIITGCMAHFVTRYDCEFLSEKAASGALGMSLKTFGLGTLHPSEKVPFRIKVRDIWKNNSWDGSIY</sequence>
<dbReference type="CDD" id="cd11040">
    <property type="entry name" value="CYP7_CYP8-like"/>
    <property type="match status" value="1"/>
</dbReference>
<comment type="similarity">
    <text evidence="2 8">Belongs to the cytochrome P450 family.</text>
</comment>
<evidence type="ECO:0000256" key="4">
    <source>
        <dbReference type="ARBA" id="ARBA00022723"/>
    </source>
</evidence>
<feature type="binding site" description="axial binding residue" evidence="7">
    <location>
        <position position="503"/>
    </location>
    <ligand>
        <name>heme</name>
        <dbReference type="ChEBI" id="CHEBI:30413"/>
    </ligand>
    <ligandPart>
        <name>Fe</name>
        <dbReference type="ChEBI" id="CHEBI:18248"/>
    </ligandPart>
</feature>
<keyword evidence="4 7" id="KW-0479">Metal-binding</keyword>
<dbReference type="InterPro" id="IPR036396">
    <property type="entry name" value="Cyt_P450_sf"/>
</dbReference>
<keyword evidence="3 7" id="KW-0349">Heme</keyword>
<dbReference type="PANTHER" id="PTHR24304:SF2">
    <property type="entry name" value="24-HYDROXYCHOLESTEROL 7-ALPHA-HYDROXYLASE"/>
    <property type="match status" value="1"/>
</dbReference>
<reference evidence="10" key="1">
    <citation type="submission" date="2021-10" db="EMBL/GenBank/DDBJ databases">
        <authorList>
            <person name="Piombo E."/>
        </authorList>
    </citation>
    <scope>NUCLEOTIDE SEQUENCE</scope>
</reference>
<dbReference type="PROSITE" id="PS00086">
    <property type="entry name" value="CYTOCHROME_P450"/>
    <property type="match status" value="1"/>
</dbReference>
<protein>
    <recommendedName>
        <fullName evidence="12">Cytochrome P450</fullName>
    </recommendedName>
</protein>
<keyword evidence="5 7" id="KW-0408">Iron</keyword>
<organism evidence="10 11">
    <name type="scientific">Clonostachys solani</name>
    <dbReference type="NCBI Taxonomy" id="160281"/>
    <lineage>
        <taxon>Eukaryota</taxon>
        <taxon>Fungi</taxon>
        <taxon>Dikarya</taxon>
        <taxon>Ascomycota</taxon>
        <taxon>Pezizomycotina</taxon>
        <taxon>Sordariomycetes</taxon>
        <taxon>Hypocreomycetidae</taxon>
        <taxon>Hypocreales</taxon>
        <taxon>Bionectriaceae</taxon>
        <taxon>Clonostachys</taxon>
    </lineage>
</organism>
<dbReference type="Proteomes" id="UP000775872">
    <property type="component" value="Unassembled WGS sequence"/>
</dbReference>
<dbReference type="AlphaFoldDB" id="A0A9P0EJJ4"/>
<comment type="caution">
    <text evidence="10">The sequence shown here is derived from an EMBL/GenBank/DDBJ whole genome shotgun (WGS) entry which is preliminary data.</text>
</comment>
<dbReference type="GO" id="GO:0005506">
    <property type="term" value="F:iron ion binding"/>
    <property type="evidence" value="ECO:0007669"/>
    <property type="project" value="InterPro"/>
</dbReference>
<keyword evidence="9" id="KW-0472">Membrane</keyword>
<evidence type="ECO:0000256" key="1">
    <source>
        <dbReference type="ARBA" id="ARBA00001971"/>
    </source>
</evidence>
<dbReference type="GO" id="GO:0016705">
    <property type="term" value="F:oxidoreductase activity, acting on paired donors, with incorporation or reduction of molecular oxygen"/>
    <property type="evidence" value="ECO:0007669"/>
    <property type="project" value="InterPro"/>
</dbReference>
<dbReference type="InterPro" id="IPR001128">
    <property type="entry name" value="Cyt_P450"/>
</dbReference>
<dbReference type="PANTHER" id="PTHR24304">
    <property type="entry name" value="CYTOCHROME P450 FAMILY 7"/>
    <property type="match status" value="1"/>
</dbReference>
<evidence type="ECO:0000256" key="9">
    <source>
        <dbReference type="SAM" id="Phobius"/>
    </source>
</evidence>
<dbReference type="PRINTS" id="PR00465">
    <property type="entry name" value="EP450IV"/>
</dbReference>
<keyword evidence="11" id="KW-1185">Reference proteome</keyword>
<evidence type="ECO:0000256" key="2">
    <source>
        <dbReference type="ARBA" id="ARBA00010617"/>
    </source>
</evidence>
<keyword evidence="9" id="KW-1133">Transmembrane helix</keyword>
<evidence type="ECO:0000256" key="7">
    <source>
        <dbReference type="PIRSR" id="PIRSR602403-1"/>
    </source>
</evidence>
<dbReference type="GO" id="GO:0020037">
    <property type="term" value="F:heme binding"/>
    <property type="evidence" value="ECO:0007669"/>
    <property type="project" value="InterPro"/>
</dbReference>
<evidence type="ECO:0008006" key="12">
    <source>
        <dbReference type="Google" id="ProtNLM"/>
    </source>
</evidence>
<evidence type="ECO:0000313" key="10">
    <source>
        <dbReference type="EMBL" id="CAH0053751.1"/>
    </source>
</evidence>
<evidence type="ECO:0000256" key="3">
    <source>
        <dbReference type="ARBA" id="ARBA00022617"/>
    </source>
</evidence>
<dbReference type="InterPro" id="IPR050529">
    <property type="entry name" value="CYP450_sterol_14alpha_dmase"/>
</dbReference>
<dbReference type="SUPFAM" id="SSF48264">
    <property type="entry name" value="Cytochrome P450"/>
    <property type="match status" value="1"/>
</dbReference>
<comment type="cofactor">
    <cofactor evidence="1 7">
        <name>heme</name>
        <dbReference type="ChEBI" id="CHEBI:30413"/>
    </cofactor>
</comment>
<evidence type="ECO:0000313" key="11">
    <source>
        <dbReference type="Proteomes" id="UP000775872"/>
    </source>
</evidence>
<evidence type="ECO:0000256" key="6">
    <source>
        <dbReference type="ARBA" id="ARBA00023033"/>
    </source>
</evidence>
<evidence type="ECO:0000256" key="5">
    <source>
        <dbReference type="ARBA" id="ARBA00023004"/>
    </source>
</evidence>
<accession>A0A9P0EJJ4</accession>